<evidence type="ECO:0000313" key="2">
    <source>
        <dbReference type="Proteomes" id="UP000821865"/>
    </source>
</evidence>
<dbReference type="EMBL" id="CM023476">
    <property type="protein sequence ID" value="KAH7941940.1"/>
    <property type="molecule type" value="Genomic_DNA"/>
</dbReference>
<dbReference type="Proteomes" id="UP000821865">
    <property type="component" value="Chromosome 7"/>
</dbReference>
<evidence type="ECO:0000313" key="1">
    <source>
        <dbReference type="EMBL" id="KAH7941940.1"/>
    </source>
</evidence>
<comment type="caution">
    <text evidence="1">The sequence shown here is derived from an EMBL/GenBank/DDBJ whole genome shotgun (WGS) entry which is preliminary data.</text>
</comment>
<accession>A0ACB8CGQ3</accession>
<proteinExistence type="predicted"/>
<keyword evidence="2" id="KW-1185">Reference proteome</keyword>
<reference evidence="1" key="1">
    <citation type="submission" date="2020-05" db="EMBL/GenBank/DDBJ databases">
        <title>Large-scale comparative analyses of tick genomes elucidate their genetic diversity and vector capacities.</title>
        <authorList>
            <person name="Jia N."/>
            <person name="Wang J."/>
            <person name="Shi W."/>
            <person name="Du L."/>
            <person name="Sun Y."/>
            <person name="Zhan W."/>
            <person name="Jiang J."/>
            <person name="Wang Q."/>
            <person name="Zhang B."/>
            <person name="Ji P."/>
            <person name="Sakyi L.B."/>
            <person name="Cui X."/>
            <person name="Yuan T."/>
            <person name="Jiang B."/>
            <person name="Yang W."/>
            <person name="Lam T.T.-Y."/>
            <person name="Chang Q."/>
            <person name="Ding S."/>
            <person name="Wang X."/>
            <person name="Zhu J."/>
            <person name="Ruan X."/>
            <person name="Zhao L."/>
            <person name="Wei J."/>
            <person name="Que T."/>
            <person name="Du C."/>
            <person name="Cheng J."/>
            <person name="Dai P."/>
            <person name="Han X."/>
            <person name="Huang E."/>
            <person name="Gao Y."/>
            <person name="Liu J."/>
            <person name="Shao H."/>
            <person name="Ye R."/>
            <person name="Li L."/>
            <person name="Wei W."/>
            <person name="Wang X."/>
            <person name="Wang C."/>
            <person name="Yang T."/>
            <person name="Huo Q."/>
            <person name="Li W."/>
            <person name="Guo W."/>
            <person name="Chen H."/>
            <person name="Zhou L."/>
            <person name="Ni X."/>
            <person name="Tian J."/>
            <person name="Zhou Y."/>
            <person name="Sheng Y."/>
            <person name="Liu T."/>
            <person name="Pan Y."/>
            <person name="Xia L."/>
            <person name="Li J."/>
            <person name="Zhao F."/>
            <person name="Cao W."/>
        </authorList>
    </citation>
    <scope>NUCLEOTIDE SEQUENCE</scope>
    <source>
        <strain evidence="1">Dsil-2018</strain>
    </source>
</reference>
<protein>
    <submittedName>
        <fullName evidence="1">Uncharacterized protein</fullName>
    </submittedName>
</protein>
<sequence length="237" mass="26765">MLLWWRHDVVLTGPASPRPHSGWAQTWLGLDDGKANWKCLAQAATESLGRGNTPAYYSVMACVSAIKNERPLYKACPNESCNNKKMFDQDAGDYYLCEKCISLTKNFKWYPHIQAKLADYSGEQWITCFGEQAERLIGVPANTLGELYEASGPSDSRLEDTLEDVTFKKFIFRLHTKKDVYNLTSLARTLSKSTKFRHGLRDVAARACPISEAVVQERESENLKVASPQHFFCLFPA</sequence>
<gene>
    <name evidence="1" type="ORF">HPB49_018624</name>
</gene>
<organism evidence="1 2">
    <name type="scientific">Dermacentor silvarum</name>
    <name type="common">Tick</name>
    <dbReference type="NCBI Taxonomy" id="543639"/>
    <lineage>
        <taxon>Eukaryota</taxon>
        <taxon>Metazoa</taxon>
        <taxon>Ecdysozoa</taxon>
        <taxon>Arthropoda</taxon>
        <taxon>Chelicerata</taxon>
        <taxon>Arachnida</taxon>
        <taxon>Acari</taxon>
        <taxon>Parasitiformes</taxon>
        <taxon>Ixodida</taxon>
        <taxon>Ixodoidea</taxon>
        <taxon>Ixodidae</taxon>
        <taxon>Rhipicephalinae</taxon>
        <taxon>Dermacentor</taxon>
    </lineage>
</organism>
<name>A0ACB8CGQ3_DERSI</name>